<dbReference type="GeneID" id="35000834"/>
<dbReference type="Gene3D" id="1.10.10.10">
    <property type="entry name" value="Winged helix-like DNA-binding domain superfamily/Winged helix DNA-binding domain"/>
    <property type="match status" value="1"/>
</dbReference>
<protein>
    <submittedName>
        <fullName evidence="1">Predicted transcriptional regulator</fullName>
    </submittedName>
</protein>
<dbReference type="InterPro" id="IPR036388">
    <property type="entry name" value="WH-like_DNA-bd_sf"/>
</dbReference>
<accession>A0A1H6Y509</accession>
<dbReference type="STRING" id="1073996.SAMN05444271_1578"/>
<keyword evidence="2" id="KW-1185">Reference proteome</keyword>
<name>A0A1H6Y509_9EURY</name>
<accession>A0A2H4PXK0</accession>
<evidence type="ECO:0000313" key="2">
    <source>
        <dbReference type="Proteomes" id="UP000198888"/>
    </source>
</evidence>
<dbReference type="Proteomes" id="UP000198888">
    <property type="component" value="Unassembled WGS sequence"/>
</dbReference>
<dbReference type="Pfam" id="PF25212">
    <property type="entry name" value="HVO_A0114"/>
    <property type="match status" value="1"/>
</dbReference>
<dbReference type="KEGG" id="hae:halTADL_0002"/>
<dbReference type="OrthoDB" id="325082at2157"/>
<dbReference type="SUPFAM" id="SSF46785">
    <property type="entry name" value="Winged helix' DNA-binding domain"/>
    <property type="match status" value="1"/>
</dbReference>
<organism evidence="1 2">
    <name type="scientific">Halohasta litchfieldiae</name>
    <dbReference type="NCBI Taxonomy" id="1073996"/>
    <lineage>
        <taxon>Archaea</taxon>
        <taxon>Methanobacteriati</taxon>
        <taxon>Methanobacteriota</taxon>
        <taxon>Stenosarchaea group</taxon>
        <taxon>Halobacteria</taxon>
        <taxon>Halobacteriales</taxon>
        <taxon>Haloferacaceae</taxon>
        <taxon>Halohasta</taxon>
    </lineage>
</organism>
<reference evidence="1 2" key="1">
    <citation type="submission" date="2016-10" db="EMBL/GenBank/DDBJ databases">
        <authorList>
            <person name="de Groot N.N."/>
        </authorList>
    </citation>
    <scope>NUCLEOTIDE SEQUENCE [LARGE SCALE GENOMIC DNA]</scope>
    <source>
        <strain evidence="1 2">DSM 22187</strain>
    </source>
</reference>
<proteinExistence type="predicted"/>
<dbReference type="InterPro" id="IPR036390">
    <property type="entry name" value="WH_DNA-bd_sf"/>
</dbReference>
<dbReference type="EMBL" id="FNYR01000057">
    <property type="protein sequence ID" value="SEJ36373.1"/>
    <property type="molecule type" value="Genomic_DNA"/>
</dbReference>
<dbReference type="RefSeq" id="WP_089673941.1">
    <property type="nucleotide sequence ID" value="NZ_CP024845.1"/>
</dbReference>
<sequence length="142" mass="16124">MTENTLKITFQQAEQHRQAARERLRRAEAGDTDGAVDQDARFIINFEEFDDIARLMRTSNLELIEAIVSAEPASIRQLAETVDRDYREVHRNLGELESLGVIEFKDDGSRKKPILRGDTENIDFSIRFPRSTDRSGISGVSA</sequence>
<evidence type="ECO:0000313" key="1">
    <source>
        <dbReference type="EMBL" id="SEJ36373.1"/>
    </source>
</evidence>
<gene>
    <name evidence="1" type="ORF">SAMN05444271_1578</name>
</gene>
<dbReference type="AlphaFoldDB" id="A0A1H6Y509"/>